<organism evidence="22 23">
    <name type="scientific">Shewanella hanedai</name>
    <name type="common">Alteromonas hanedai</name>
    <dbReference type="NCBI Taxonomy" id="25"/>
    <lineage>
        <taxon>Bacteria</taxon>
        <taxon>Pseudomonadati</taxon>
        <taxon>Pseudomonadota</taxon>
        <taxon>Gammaproteobacteria</taxon>
        <taxon>Alteromonadales</taxon>
        <taxon>Shewanellaceae</taxon>
        <taxon>Shewanella</taxon>
    </lineage>
</organism>
<dbReference type="InterPro" id="IPR041854">
    <property type="entry name" value="BFD-like_2Fe2S-bd_dom_sf"/>
</dbReference>
<evidence type="ECO:0000313" key="22">
    <source>
        <dbReference type="EMBL" id="TRY14112.1"/>
    </source>
</evidence>
<keyword evidence="12 16" id="KW-0411">Iron-sulfur</keyword>
<keyword evidence="4 16" id="KW-0004">4Fe-4S</keyword>
<comment type="cofactor">
    <cofactor evidence="1 15">
        <name>FAD</name>
        <dbReference type="ChEBI" id="CHEBI:57692"/>
    </cofactor>
</comment>
<dbReference type="PRINTS" id="PR00368">
    <property type="entry name" value="FADPNR"/>
</dbReference>
<feature type="binding site" evidence="16">
    <location>
        <position position="706"/>
    </location>
    <ligand>
        <name>[4Fe-4S] cluster</name>
        <dbReference type="ChEBI" id="CHEBI:49883"/>
    </ligand>
</feature>
<dbReference type="InterPro" id="IPR017121">
    <property type="entry name" value="Nitrite_Rdtase_lsu"/>
</dbReference>
<evidence type="ECO:0000259" key="17">
    <source>
        <dbReference type="Pfam" id="PF01077"/>
    </source>
</evidence>
<evidence type="ECO:0000259" key="18">
    <source>
        <dbReference type="Pfam" id="PF03460"/>
    </source>
</evidence>
<accession>A0A553JNR5</accession>
<evidence type="ECO:0000256" key="3">
    <source>
        <dbReference type="ARBA" id="ARBA00010429"/>
    </source>
</evidence>
<dbReference type="AlphaFoldDB" id="A0A553JNR5"/>
<dbReference type="InterPro" id="IPR006067">
    <property type="entry name" value="NO2/SO3_Rdtase_4Fe4S_dom"/>
</dbReference>
<sequence>MGCIQTTQVLNRECSGDDGDLRPKLLIVGNGMVGHHFIEQLCEQGLHEIYQVEVFGAESLPAYDRVQLSKYFESGSADALMLASVEAYQAKGIRLHLDKEVIRLDVDNKCLHTSDGDFWFYDKLLLSTGSYPFVPPIEGKDRQRCMVYRTIDDLQQIQAAAENATSGVVVGGGLLGLEAANALLTLGLDTHVVEFAPQLMPVQLNDKAGELLCHKIEALGVSVHTSKATTAIIDGEHAFHRMTFNDDSHLETDLIVFSAGIRPQDSLARASGIEVGERGGIVIDDHCLTSDGDVYAIGECALWQQQIFGLVAPGYQMARTAISHLSAKVSGKEVAPFKGADMSTKLKLLGVDVASIGQSRGVENAQYVELSDNQAGTYKKLWLDETGRFLTGAVLVGDVTDYSLLLHQYLSGDALTAPAIELLQQEAGTGIELKDESIICSCHQVTKADIVVRVLEGDHSLAAIKGCTKAASGCGGCSALVQQVITQTMESQGLETSKGICCHFEHDRQSLFHLCQVEDIRDFPSLIKIHGKSEVSQFGLGCDICKPVAASIFATLENEYVLNVQHANLQDSNDAYLGNLQKDGSYSVVPRIAGGEITPDKLIALGEIAKRHDLYTKITGGQRIDLFGAQLSDLPMIWQELVDQGFETGHAYGKSLRTVKSCVGSTWCRYGVQDSVGLAIDLENRYKGLRAPHKIKFAVSGCTRECAEAQSKDIGVIASDKGWNLYVGGNGGMRPRHGDLFATDLSTKELVIYIDRILMFYTKTAARLQRTSVWLESLEGGLAYLQSVVIEDSLGLAAELETHMDKLVSTYQCEWKTSLDNPTFLSRFSEFVNPESMPILAVEQYGYSRGQRFPIAPSSKINVINLPVDEVVQSTELNEV</sequence>
<feature type="domain" description="Nitrite/sulphite reductase 4Fe-4S" evidence="17">
    <location>
        <begin position="653"/>
        <end position="778"/>
    </location>
</feature>
<dbReference type="FunFam" id="3.30.413.10:FF:000007">
    <property type="entry name" value="Nitrite reductase [NAD(P)H] large subunit"/>
    <property type="match status" value="1"/>
</dbReference>
<dbReference type="InterPro" id="IPR052034">
    <property type="entry name" value="NasD-like"/>
</dbReference>
<dbReference type="InterPro" id="IPR023753">
    <property type="entry name" value="FAD/NAD-binding_dom"/>
</dbReference>
<dbReference type="PIRSF" id="PIRSF037149">
    <property type="entry name" value="NirB"/>
    <property type="match status" value="1"/>
</dbReference>
<feature type="binding site" description="axial binding residue" evidence="16">
    <location>
        <position position="706"/>
    </location>
    <ligand>
        <name>siroheme</name>
        <dbReference type="ChEBI" id="CHEBI:60052"/>
    </ligand>
    <ligandPart>
        <name>Fe</name>
        <dbReference type="ChEBI" id="CHEBI:18248"/>
    </ligandPart>
</feature>
<comment type="cofactor">
    <cofactor evidence="16">
        <name>[4Fe-4S] cluster</name>
        <dbReference type="ChEBI" id="CHEBI:49883"/>
    </cofactor>
    <text evidence="16">Binds 1 [4Fe-4S] cluster per subunit.</text>
</comment>
<dbReference type="GO" id="GO:0051539">
    <property type="term" value="F:4 iron, 4 sulfur cluster binding"/>
    <property type="evidence" value="ECO:0007669"/>
    <property type="project" value="UniProtKB-KW"/>
</dbReference>
<feature type="binding site" evidence="16">
    <location>
        <position position="668"/>
    </location>
    <ligand>
        <name>[4Fe-4S] cluster</name>
        <dbReference type="ChEBI" id="CHEBI:49883"/>
    </ligand>
</feature>
<reference evidence="23" key="1">
    <citation type="submission" date="2019-07" db="EMBL/GenBank/DDBJ databases">
        <title>Shewanella sp. YLB-08 draft genomic sequence.</title>
        <authorList>
            <person name="Yu L."/>
        </authorList>
    </citation>
    <scope>NUCLEOTIDE SEQUENCE [LARGE SCALE GENOMIC DNA]</scope>
    <source>
        <strain evidence="23">JCM 20706</strain>
    </source>
</reference>
<dbReference type="PANTHER" id="PTHR43809">
    <property type="entry name" value="NITRITE REDUCTASE (NADH) LARGE SUBUNIT"/>
    <property type="match status" value="1"/>
</dbReference>
<feature type="binding site" evidence="16">
    <location>
        <position position="662"/>
    </location>
    <ligand>
        <name>[4Fe-4S] cluster</name>
        <dbReference type="ChEBI" id="CHEBI:49883"/>
    </ligand>
</feature>
<gene>
    <name evidence="22" type="primary">nirB</name>
    <name evidence="22" type="ORF">FN961_12330</name>
</gene>
<dbReference type="PRINTS" id="PR00397">
    <property type="entry name" value="SIROHAEM"/>
</dbReference>
<dbReference type="Gene3D" id="1.10.10.1100">
    <property type="entry name" value="BFD-like [2Fe-2S]-binding domain"/>
    <property type="match status" value="1"/>
</dbReference>
<dbReference type="PANTHER" id="PTHR43809:SF1">
    <property type="entry name" value="NITRITE REDUCTASE (NADH) LARGE SUBUNIT"/>
    <property type="match status" value="1"/>
</dbReference>
<keyword evidence="5 16" id="KW-0349">Heme</keyword>
<feature type="binding site" evidence="16">
    <location>
        <position position="702"/>
    </location>
    <ligand>
        <name>[4Fe-4S] cluster</name>
        <dbReference type="ChEBI" id="CHEBI:49883"/>
    </ligand>
</feature>
<evidence type="ECO:0000256" key="4">
    <source>
        <dbReference type="ARBA" id="ARBA00022485"/>
    </source>
</evidence>
<keyword evidence="23" id="KW-1185">Reference proteome</keyword>
<evidence type="ECO:0000256" key="14">
    <source>
        <dbReference type="ARBA" id="ARBA00034078"/>
    </source>
</evidence>
<dbReference type="GO" id="GO:0106316">
    <property type="term" value="F:nitrite reductase (NADH) activity"/>
    <property type="evidence" value="ECO:0007669"/>
    <property type="project" value="UniProtKB-EC"/>
</dbReference>
<dbReference type="Pfam" id="PF04324">
    <property type="entry name" value="Fer2_BFD"/>
    <property type="match status" value="1"/>
</dbReference>
<dbReference type="EC" id="1.7.1.15" evidence="22"/>
<evidence type="ECO:0000256" key="13">
    <source>
        <dbReference type="ARBA" id="ARBA00023063"/>
    </source>
</evidence>
<evidence type="ECO:0000256" key="7">
    <source>
        <dbReference type="ARBA" id="ARBA00022714"/>
    </source>
</evidence>
<dbReference type="Gene3D" id="3.30.413.10">
    <property type="entry name" value="Sulfite Reductase Hemoprotein, domain 1"/>
    <property type="match status" value="1"/>
</dbReference>
<dbReference type="FunFam" id="3.50.50.60:FF:000033">
    <property type="entry name" value="Nitrite reductase [NAD(P)H], large subunit"/>
    <property type="match status" value="1"/>
</dbReference>
<evidence type="ECO:0000313" key="23">
    <source>
        <dbReference type="Proteomes" id="UP000318126"/>
    </source>
</evidence>
<evidence type="ECO:0000256" key="9">
    <source>
        <dbReference type="ARBA" id="ARBA00022827"/>
    </source>
</evidence>
<evidence type="ECO:0000256" key="2">
    <source>
        <dbReference type="ARBA" id="ARBA00005096"/>
    </source>
</evidence>
<keyword evidence="7" id="KW-0001">2Fe-2S</keyword>
<evidence type="ECO:0000256" key="11">
    <source>
        <dbReference type="ARBA" id="ARBA00023004"/>
    </source>
</evidence>
<dbReference type="InterPro" id="IPR036188">
    <property type="entry name" value="FAD/NAD-bd_sf"/>
</dbReference>
<dbReference type="GO" id="GO:0050660">
    <property type="term" value="F:flavin adenine dinucleotide binding"/>
    <property type="evidence" value="ECO:0007669"/>
    <property type="project" value="UniProtKB-UniRule"/>
</dbReference>
<dbReference type="InterPro" id="IPR016156">
    <property type="entry name" value="FAD/NAD-linked_Rdtase_dimer_sf"/>
</dbReference>
<evidence type="ECO:0000256" key="6">
    <source>
        <dbReference type="ARBA" id="ARBA00022630"/>
    </source>
</evidence>
<comment type="similarity">
    <text evidence="3">Belongs to the nitrite and sulfite reductase 4Fe-4S domain family.</text>
</comment>
<evidence type="ECO:0000259" key="19">
    <source>
        <dbReference type="Pfam" id="PF04324"/>
    </source>
</evidence>
<dbReference type="InterPro" id="IPR006066">
    <property type="entry name" value="NO2/SO3_Rdtase_FeS/sirohaem_BS"/>
</dbReference>
<dbReference type="SUPFAM" id="SSF51905">
    <property type="entry name" value="FAD/NAD(P)-binding domain"/>
    <property type="match status" value="2"/>
</dbReference>
<dbReference type="InterPro" id="IPR005117">
    <property type="entry name" value="NiRdtase/SiRdtase_haem-b_fer"/>
</dbReference>
<keyword evidence="13 15" id="KW-0534">Nitrate assimilation</keyword>
<dbReference type="GO" id="GO:0020037">
    <property type="term" value="F:heme binding"/>
    <property type="evidence" value="ECO:0007669"/>
    <property type="project" value="InterPro"/>
</dbReference>
<dbReference type="GO" id="GO:0050661">
    <property type="term" value="F:NADP binding"/>
    <property type="evidence" value="ECO:0007669"/>
    <property type="project" value="UniProtKB-UniRule"/>
</dbReference>
<protein>
    <submittedName>
        <fullName evidence="22">Nitrite reductase large subunit</fullName>
        <ecNumber evidence="22">1.7.1.15</ecNumber>
    </submittedName>
</protein>
<evidence type="ECO:0000256" key="5">
    <source>
        <dbReference type="ARBA" id="ARBA00022617"/>
    </source>
</evidence>
<evidence type="ECO:0000256" key="16">
    <source>
        <dbReference type="PIRSR" id="PIRSR037149-1"/>
    </source>
</evidence>
<dbReference type="PROSITE" id="PS00365">
    <property type="entry name" value="NIR_SIR"/>
    <property type="match status" value="1"/>
</dbReference>
<evidence type="ECO:0000259" key="20">
    <source>
        <dbReference type="Pfam" id="PF07992"/>
    </source>
</evidence>
<comment type="pathway">
    <text evidence="2">Nitrogen metabolism; nitrate reduction (assimilation).</text>
</comment>
<comment type="cofactor">
    <cofactor evidence="14">
        <name>[2Fe-2S] cluster</name>
        <dbReference type="ChEBI" id="CHEBI:190135"/>
    </cofactor>
</comment>
<comment type="caution">
    <text evidence="22">The sequence shown here is derived from an EMBL/GenBank/DDBJ whole genome shotgun (WGS) entry which is preliminary data.</text>
</comment>
<evidence type="ECO:0000256" key="8">
    <source>
        <dbReference type="ARBA" id="ARBA00022723"/>
    </source>
</evidence>
<evidence type="ECO:0000259" key="21">
    <source>
        <dbReference type="Pfam" id="PF18267"/>
    </source>
</evidence>
<feature type="domain" description="BFD-like [2Fe-2S]-binding" evidence="19">
    <location>
        <begin position="438"/>
        <end position="486"/>
    </location>
</feature>
<proteinExistence type="inferred from homology"/>
<dbReference type="NCBIfam" id="NF011565">
    <property type="entry name" value="PRK14989.1"/>
    <property type="match status" value="1"/>
</dbReference>
<dbReference type="GO" id="GO:0051537">
    <property type="term" value="F:2 iron, 2 sulfur cluster binding"/>
    <property type="evidence" value="ECO:0007669"/>
    <property type="project" value="UniProtKB-KW"/>
</dbReference>
<dbReference type="OrthoDB" id="9768666at2"/>
<dbReference type="InterPro" id="IPR007419">
    <property type="entry name" value="BFD-like_2Fe2S-bd_dom"/>
</dbReference>
<dbReference type="SUPFAM" id="SSF55124">
    <property type="entry name" value="Nitrite/Sulfite reductase N-terminal domain-like"/>
    <property type="match status" value="1"/>
</dbReference>
<dbReference type="SUPFAM" id="SSF56014">
    <property type="entry name" value="Nitrite and sulphite reductase 4Fe-4S domain-like"/>
    <property type="match status" value="1"/>
</dbReference>
<dbReference type="InterPro" id="IPR045854">
    <property type="entry name" value="NO2/SO3_Rdtase_4Fe4S_sf"/>
</dbReference>
<dbReference type="InterPro" id="IPR012744">
    <property type="entry name" value="Nitri_red_NirB"/>
</dbReference>
<evidence type="ECO:0000256" key="15">
    <source>
        <dbReference type="PIRNR" id="PIRNR037149"/>
    </source>
</evidence>
<dbReference type="InterPro" id="IPR036136">
    <property type="entry name" value="Nit/Sulf_reduc_fer-like_dom_sf"/>
</dbReference>
<dbReference type="GO" id="GO:0046872">
    <property type="term" value="F:metal ion binding"/>
    <property type="evidence" value="ECO:0007669"/>
    <property type="project" value="UniProtKB-KW"/>
</dbReference>
<feature type="domain" description="NADH-rubredoxin oxidoreductase C-terminal" evidence="21">
    <location>
        <begin position="343"/>
        <end position="405"/>
    </location>
</feature>
<feature type="domain" description="Nitrite/Sulfite reductase ferredoxin-like" evidence="18">
    <location>
        <begin position="581"/>
        <end position="641"/>
    </location>
</feature>
<dbReference type="Pfam" id="PF18267">
    <property type="entry name" value="Rubredoxin_C"/>
    <property type="match status" value="1"/>
</dbReference>
<dbReference type="Pfam" id="PF03460">
    <property type="entry name" value="NIR_SIR_ferr"/>
    <property type="match status" value="1"/>
</dbReference>
<dbReference type="Gene3D" id="3.50.50.60">
    <property type="entry name" value="FAD/NAD(P)-binding domain"/>
    <property type="match status" value="2"/>
</dbReference>
<dbReference type="Pfam" id="PF07992">
    <property type="entry name" value="Pyr_redox_2"/>
    <property type="match status" value="1"/>
</dbReference>
<dbReference type="UniPathway" id="UPA00653"/>
<dbReference type="Proteomes" id="UP000318126">
    <property type="component" value="Unassembled WGS sequence"/>
</dbReference>
<keyword evidence="11 16" id="KW-0408">Iron</keyword>
<dbReference type="NCBIfam" id="TIGR02374">
    <property type="entry name" value="nitri_red_nirB"/>
    <property type="match status" value="1"/>
</dbReference>
<evidence type="ECO:0000256" key="1">
    <source>
        <dbReference type="ARBA" id="ARBA00001974"/>
    </source>
</evidence>
<dbReference type="EMBL" id="VKGK01000013">
    <property type="protein sequence ID" value="TRY14112.1"/>
    <property type="molecule type" value="Genomic_DNA"/>
</dbReference>
<evidence type="ECO:0000256" key="10">
    <source>
        <dbReference type="ARBA" id="ARBA00023002"/>
    </source>
</evidence>
<evidence type="ECO:0000256" key="12">
    <source>
        <dbReference type="ARBA" id="ARBA00023014"/>
    </source>
</evidence>
<keyword evidence="6 15" id="KW-0285">Flavoprotein</keyword>
<name>A0A553JNR5_SHEHA</name>
<dbReference type="PRINTS" id="PR00411">
    <property type="entry name" value="PNDRDTASEI"/>
</dbReference>
<feature type="domain" description="FAD/NAD(P)-binding" evidence="20">
    <location>
        <begin position="24"/>
        <end position="318"/>
    </location>
</feature>
<dbReference type="GO" id="GO:0042128">
    <property type="term" value="P:nitrate assimilation"/>
    <property type="evidence" value="ECO:0007669"/>
    <property type="project" value="UniProtKB-UniRule"/>
</dbReference>
<comment type="cofactor">
    <cofactor evidence="16">
        <name>siroheme</name>
        <dbReference type="ChEBI" id="CHEBI:60052"/>
    </cofactor>
    <text evidence="16">Binds 1 siroheme per subunit.</text>
</comment>
<keyword evidence="9 15" id="KW-0274">FAD</keyword>
<keyword evidence="8 16" id="KW-0479">Metal-binding</keyword>
<dbReference type="RefSeq" id="WP_144040476.1">
    <property type="nucleotide sequence ID" value="NZ_BMPL01000013.1"/>
</dbReference>
<dbReference type="InterPro" id="IPR041575">
    <property type="entry name" value="Rubredoxin_C"/>
</dbReference>
<keyword evidence="10 22" id="KW-0560">Oxidoreductase</keyword>
<dbReference type="Gene3D" id="3.30.390.30">
    <property type="match status" value="1"/>
</dbReference>
<dbReference type="Pfam" id="PF01077">
    <property type="entry name" value="NIR_SIR"/>
    <property type="match status" value="1"/>
</dbReference>